<dbReference type="RefSeq" id="WP_312875426.1">
    <property type="nucleotide sequence ID" value="NZ_JACHMN010000003.1"/>
</dbReference>
<proteinExistence type="predicted"/>
<gene>
    <name evidence="2" type="ORF">F4553_005876</name>
</gene>
<dbReference type="SMART" id="SM00507">
    <property type="entry name" value="HNHc"/>
    <property type="match status" value="1"/>
</dbReference>
<keyword evidence="3" id="KW-1185">Reference proteome</keyword>
<evidence type="ECO:0000313" key="3">
    <source>
        <dbReference type="Proteomes" id="UP000587527"/>
    </source>
</evidence>
<dbReference type="InterPro" id="IPR003615">
    <property type="entry name" value="HNH_nuc"/>
</dbReference>
<dbReference type="CDD" id="cd00085">
    <property type="entry name" value="HNHc"/>
    <property type="match status" value="1"/>
</dbReference>
<sequence length="442" mass="47657">MGVTGVAELVDGLEAGTGSSPIYSSPIYLSDDDLIASVDAVMVAVSRLAAVQAGLVREIHGRGLAKKLGASSTLAWLEDRFLLAGSSAARLLKVAVEADRDAPAASAALATGAVNADQVLAIAAAMRELDDVDAATRVKAEEQLVEFAAVHDPQRLAVLGRRILDTVDPAASEAREAELLRKQEERAYRARAFNLSPDHLTGRVKVSGWLDSESAAIVRAAIDPLCAPGRARLRPHTSDDQTADQAALPDAVDDRLPTQRRADALVDICRLAMATGDLPDNGGERPQLAVMAEFDVLTGELKTGTLDTGEQLSPEAVRRIACDCGLLPGVMDGTGQVLDLGRERRLWTGAARKAILLRDRGCAFPGCDRPPRWTDIHHVTQWQHGGGTDQRNGAAVCGHHHRVVHQGHWQVRIADDGLPEFIPPAYIDRQRRPQRNRYHRRP</sequence>
<feature type="domain" description="HNH nuclease" evidence="1">
    <location>
        <begin position="350"/>
        <end position="402"/>
    </location>
</feature>
<dbReference type="Pfam" id="PF02720">
    <property type="entry name" value="DUF222"/>
    <property type="match status" value="1"/>
</dbReference>
<name>A0A841C072_9ACTN</name>
<dbReference type="InterPro" id="IPR003870">
    <property type="entry name" value="DUF222"/>
</dbReference>
<evidence type="ECO:0000259" key="1">
    <source>
        <dbReference type="SMART" id="SM00507"/>
    </source>
</evidence>
<reference evidence="2 3" key="1">
    <citation type="submission" date="2020-08" db="EMBL/GenBank/DDBJ databases">
        <title>Sequencing the genomes of 1000 actinobacteria strains.</title>
        <authorList>
            <person name="Klenk H.-P."/>
        </authorList>
    </citation>
    <scope>NUCLEOTIDE SEQUENCE [LARGE SCALE GENOMIC DNA]</scope>
    <source>
        <strain evidence="2 3">DSM 45362</strain>
    </source>
</reference>
<dbReference type="Proteomes" id="UP000587527">
    <property type="component" value="Unassembled WGS sequence"/>
</dbReference>
<dbReference type="EMBL" id="JACHMN010000003">
    <property type="protein sequence ID" value="MBB5872442.1"/>
    <property type="molecule type" value="Genomic_DNA"/>
</dbReference>
<comment type="caution">
    <text evidence="2">The sequence shown here is derived from an EMBL/GenBank/DDBJ whole genome shotgun (WGS) entry which is preliminary data.</text>
</comment>
<evidence type="ECO:0000313" key="2">
    <source>
        <dbReference type="EMBL" id="MBB5872442.1"/>
    </source>
</evidence>
<dbReference type="AlphaFoldDB" id="A0A841C072"/>
<accession>A0A841C072</accession>
<protein>
    <recommendedName>
        <fullName evidence="1">HNH nuclease domain-containing protein</fullName>
    </recommendedName>
</protein>
<organism evidence="2 3">
    <name type="scientific">Allocatelliglobosispora scoriae</name>
    <dbReference type="NCBI Taxonomy" id="643052"/>
    <lineage>
        <taxon>Bacteria</taxon>
        <taxon>Bacillati</taxon>
        <taxon>Actinomycetota</taxon>
        <taxon>Actinomycetes</taxon>
        <taxon>Micromonosporales</taxon>
        <taxon>Micromonosporaceae</taxon>
        <taxon>Allocatelliglobosispora</taxon>
    </lineage>
</organism>